<feature type="compositionally biased region" description="Basic and acidic residues" evidence="1">
    <location>
        <begin position="1"/>
        <end position="11"/>
    </location>
</feature>
<protein>
    <submittedName>
        <fullName evidence="2">Uncharacterized protein</fullName>
    </submittedName>
</protein>
<reference evidence="2" key="1">
    <citation type="journal article" date="2021" name="Nat. Commun.">
        <title>Genetic determinants of endophytism in the Arabidopsis root mycobiome.</title>
        <authorList>
            <person name="Mesny F."/>
            <person name="Miyauchi S."/>
            <person name="Thiergart T."/>
            <person name="Pickel B."/>
            <person name="Atanasova L."/>
            <person name="Karlsson M."/>
            <person name="Huettel B."/>
            <person name="Barry K.W."/>
            <person name="Haridas S."/>
            <person name="Chen C."/>
            <person name="Bauer D."/>
            <person name="Andreopoulos W."/>
            <person name="Pangilinan J."/>
            <person name="LaButti K."/>
            <person name="Riley R."/>
            <person name="Lipzen A."/>
            <person name="Clum A."/>
            <person name="Drula E."/>
            <person name="Henrissat B."/>
            <person name="Kohler A."/>
            <person name="Grigoriev I.V."/>
            <person name="Martin F.M."/>
            <person name="Hacquard S."/>
        </authorList>
    </citation>
    <scope>NUCLEOTIDE SEQUENCE</scope>
    <source>
        <strain evidence="2">MPI-SDFR-AT-0117</strain>
    </source>
</reference>
<evidence type="ECO:0000256" key="1">
    <source>
        <dbReference type="SAM" id="MobiDB-lite"/>
    </source>
</evidence>
<dbReference type="AlphaFoldDB" id="A0A9P8V1H4"/>
<name>A0A9P8V1H4_9PEZI</name>
<dbReference type="Proteomes" id="UP000770015">
    <property type="component" value="Unassembled WGS sequence"/>
</dbReference>
<feature type="compositionally biased region" description="Basic and acidic residues" evidence="1">
    <location>
        <begin position="33"/>
        <end position="44"/>
    </location>
</feature>
<sequence length="516" mass="56760">MPAEFIKERAKNQQAITSFFGKQPPANAPQPGKNEKEADAEANRVDPCSKATVPRVRDARADRFKSPEQEEASTPKLLFTTPIKPGEASTPRLDAPTPSQYTPGPKRARKRLLSLQTIEKTPGSPRPAPAASSFASTSVLAHTTHTKVEDEKPKVDFVLPVITAGTPLHPEQRSRCPQHYQPRAEEALKTVVTKKFVPAPEIGDPSTINKADYTRAECMTICQQLVDALNRWPNMDDMSFSGPVNNPSPLLQVLFRAIVVHLFPGKLVQMTAPHIIVPEGNASERSETKTVNFKAIDSAALIPPSENIIWYRGQIPFADTMRPKDSIGLLSGDVEDLSDDIREAVERGERYARYIVGEFIRNGSPLVTKKQNSDWLNGTLQLSGDMRNFLGKEGLSHPATLLLASDTVRVNTDIDIRNFFLASADMAWENIVMAAANRAWIESNDIKEAWRALAKSIDQINERIVSGEPSPSACVCWEDQKATTTHACVICGRATICERLGDHIYGGQLANPASPM</sequence>
<dbReference type="EMBL" id="JAGSXJ010000041">
    <property type="protein sequence ID" value="KAH6663941.1"/>
    <property type="molecule type" value="Genomic_DNA"/>
</dbReference>
<gene>
    <name evidence="2" type="ORF">F5X68DRAFT_237342</name>
</gene>
<feature type="compositionally biased region" description="Basic and acidic residues" evidence="1">
    <location>
        <begin position="55"/>
        <end position="68"/>
    </location>
</feature>
<feature type="region of interest" description="Disordered" evidence="1">
    <location>
        <begin position="1"/>
        <end position="107"/>
    </location>
</feature>
<dbReference type="OrthoDB" id="10675053at2759"/>
<comment type="caution">
    <text evidence="2">The sequence shown here is derived from an EMBL/GenBank/DDBJ whole genome shotgun (WGS) entry which is preliminary data.</text>
</comment>
<proteinExistence type="predicted"/>
<organism evidence="2 3">
    <name type="scientific">Plectosphaerella plurivora</name>
    <dbReference type="NCBI Taxonomy" id="936078"/>
    <lineage>
        <taxon>Eukaryota</taxon>
        <taxon>Fungi</taxon>
        <taxon>Dikarya</taxon>
        <taxon>Ascomycota</taxon>
        <taxon>Pezizomycotina</taxon>
        <taxon>Sordariomycetes</taxon>
        <taxon>Hypocreomycetidae</taxon>
        <taxon>Glomerellales</taxon>
        <taxon>Plectosphaerellaceae</taxon>
        <taxon>Plectosphaerella</taxon>
    </lineage>
</organism>
<accession>A0A9P8V1H4</accession>
<evidence type="ECO:0000313" key="2">
    <source>
        <dbReference type="EMBL" id="KAH6663941.1"/>
    </source>
</evidence>
<evidence type="ECO:0000313" key="3">
    <source>
        <dbReference type="Proteomes" id="UP000770015"/>
    </source>
</evidence>
<keyword evidence="3" id="KW-1185">Reference proteome</keyword>